<dbReference type="InterPro" id="IPR008147">
    <property type="entry name" value="Gln_synt_N"/>
</dbReference>
<evidence type="ECO:0000256" key="6">
    <source>
        <dbReference type="ARBA" id="ARBA00022842"/>
    </source>
</evidence>
<keyword evidence="5 8" id="KW-0067">ATP-binding</keyword>
<feature type="binding site" evidence="8">
    <location>
        <position position="182"/>
    </location>
    <ligand>
        <name>ATP</name>
        <dbReference type="ChEBI" id="CHEBI:30616"/>
    </ligand>
</feature>
<keyword evidence="15" id="KW-1185">Reference proteome</keyword>
<dbReference type="PANTHER" id="PTHR43785:SF11">
    <property type="entry name" value="GAMMA-GLUTAMYLPOLYAMINE SYNTHETASE GLNA2"/>
    <property type="match status" value="1"/>
</dbReference>
<dbReference type="GO" id="GO:0006542">
    <property type="term" value="P:glutamine biosynthetic process"/>
    <property type="evidence" value="ECO:0007669"/>
    <property type="project" value="InterPro"/>
</dbReference>
<dbReference type="Pfam" id="PF03951">
    <property type="entry name" value="Gln-synt_N"/>
    <property type="match status" value="1"/>
</dbReference>
<sequence length="442" mass="49679">MDQQQEHVISMIEDNHIKFIRLWFTDVSGTLKSVAIPPAEVEGAFTQGIGFDGSAVEGLSRIHEADMVIKPDASTFHILPWDESGEKCARMFCDIHTPDDQPARSDPRGVLRRAIDRAAKLGFTFHVHPEVEFYLFQHEQDPNGEPVPIDHGSYFDHVSRPLAQSFRAQAIHELEQLGIPVEFSHHEAGPGQNEIDLRVADSLTMADNLMSLRAVVEHVAITQGVEASFMPKPLIHHPGNGLHIHMSLFEGNTNAFYDPLREYQLSETGAKFVAGILHHSREISAITNQHVNSYKRLWAGDEAPAYIAWGKTNRSALVRVPTFSAKEGHSARIEYRALDSAANPYLAFAVILNAGLSGIENDYEVPESVDTNINALSDQERHIMGIGELPSSLHSAITLARESELVATTLGEDAFDFFLRNKEREWYEYRQQITDFERRLYY</sequence>
<comment type="similarity">
    <text evidence="1 10 11">Belongs to the glutamine synthetase family.</text>
</comment>
<dbReference type="Gene3D" id="3.10.20.70">
    <property type="entry name" value="Glutamine synthetase, N-terminal domain"/>
    <property type="match status" value="1"/>
</dbReference>
<feature type="binding site" evidence="7">
    <location>
        <position position="296"/>
    </location>
    <ligand>
        <name>L-glutamate</name>
        <dbReference type="ChEBI" id="CHEBI:29985"/>
    </ligand>
</feature>
<keyword evidence="2" id="KW-0436">Ligase</keyword>
<feature type="binding site" evidence="8">
    <location>
        <position position="314"/>
    </location>
    <ligand>
        <name>ATP</name>
        <dbReference type="ChEBI" id="CHEBI:30616"/>
    </ligand>
</feature>
<evidence type="ECO:0000256" key="8">
    <source>
        <dbReference type="PIRSR" id="PIRSR604809-2"/>
    </source>
</evidence>
<dbReference type="Proteomes" id="UP000214355">
    <property type="component" value="Chromosome I"/>
</dbReference>
<evidence type="ECO:0000259" key="13">
    <source>
        <dbReference type="PROSITE" id="PS51987"/>
    </source>
</evidence>
<dbReference type="InterPro" id="IPR027303">
    <property type="entry name" value="Gln_synth_gly_rich_site"/>
</dbReference>
<dbReference type="GO" id="GO:0005524">
    <property type="term" value="F:ATP binding"/>
    <property type="evidence" value="ECO:0007669"/>
    <property type="project" value="UniProtKB-KW"/>
</dbReference>
<feature type="binding site" evidence="8">
    <location>
        <begin position="245"/>
        <end position="247"/>
    </location>
    <ligand>
        <name>ATP</name>
        <dbReference type="ChEBI" id="CHEBI:30616"/>
    </ligand>
</feature>
<evidence type="ECO:0000256" key="1">
    <source>
        <dbReference type="ARBA" id="ARBA00009897"/>
    </source>
</evidence>
<keyword evidence="3 9" id="KW-0479">Metal-binding</keyword>
<dbReference type="NCBIfam" id="TIGR00653">
    <property type="entry name" value="GlnA"/>
    <property type="match status" value="1"/>
</dbReference>
<dbReference type="InterPro" id="IPR014746">
    <property type="entry name" value="Gln_synth/guanido_kin_cat_dom"/>
</dbReference>
<dbReference type="OrthoDB" id="9807095at2"/>
<dbReference type="EMBL" id="LT629804">
    <property type="protein sequence ID" value="SDU81446.1"/>
    <property type="molecule type" value="Genomic_DNA"/>
</dbReference>
<evidence type="ECO:0000256" key="11">
    <source>
        <dbReference type="RuleBase" id="RU000384"/>
    </source>
</evidence>
<dbReference type="InterPro" id="IPR004809">
    <property type="entry name" value="Gln_synth_I"/>
</dbReference>
<feature type="domain" description="GS beta-grasp" evidence="12">
    <location>
        <begin position="15"/>
        <end position="100"/>
    </location>
</feature>
<name>A0A1H2LM26_9ACTO</name>
<organism evidence="14 15">
    <name type="scientific">Arcanobacterium phocae</name>
    <dbReference type="NCBI Taxonomy" id="131112"/>
    <lineage>
        <taxon>Bacteria</taxon>
        <taxon>Bacillati</taxon>
        <taxon>Actinomycetota</taxon>
        <taxon>Actinomycetes</taxon>
        <taxon>Actinomycetales</taxon>
        <taxon>Actinomycetaceae</taxon>
        <taxon>Arcanobacterium</taxon>
    </lineage>
</organism>
<evidence type="ECO:0000256" key="9">
    <source>
        <dbReference type="PIRSR" id="PIRSR604809-3"/>
    </source>
</evidence>
<dbReference type="PROSITE" id="PS51987">
    <property type="entry name" value="GS_CATALYTIC"/>
    <property type="match status" value="1"/>
</dbReference>
<dbReference type="SUPFAM" id="SSF54368">
    <property type="entry name" value="Glutamine synthetase, N-terminal domain"/>
    <property type="match status" value="1"/>
</dbReference>
<dbReference type="Gene3D" id="3.30.590.10">
    <property type="entry name" value="Glutamine synthetase/guanido kinase, catalytic domain"/>
    <property type="match status" value="1"/>
</dbReference>
<feature type="binding site" evidence="9">
    <location>
        <position position="132"/>
    </location>
    <ligand>
        <name>Mg(2+)</name>
        <dbReference type="ChEBI" id="CHEBI:18420"/>
        <label>1</label>
    </ligand>
</feature>
<dbReference type="SUPFAM" id="SSF55931">
    <property type="entry name" value="Glutamine synthetase/guanido kinase"/>
    <property type="match status" value="1"/>
</dbReference>
<evidence type="ECO:0000256" key="5">
    <source>
        <dbReference type="ARBA" id="ARBA00022840"/>
    </source>
</evidence>
<dbReference type="STRING" id="131112.SAMN04489737_1519"/>
<dbReference type="RefSeq" id="WP_091282686.1">
    <property type="nucleotide sequence ID" value="NZ_JABAPH010000001.1"/>
</dbReference>
<dbReference type="GO" id="GO:0004356">
    <property type="term" value="F:glutamine synthetase activity"/>
    <property type="evidence" value="ECO:0007669"/>
    <property type="project" value="InterPro"/>
</dbReference>
<evidence type="ECO:0000256" key="7">
    <source>
        <dbReference type="PIRSR" id="PIRSR604809-1"/>
    </source>
</evidence>
<dbReference type="GO" id="GO:0046872">
    <property type="term" value="F:metal ion binding"/>
    <property type="evidence" value="ECO:0007669"/>
    <property type="project" value="UniProtKB-KW"/>
</dbReference>
<evidence type="ECO:0000313" key="14">
    <source>
        <dbReference type="EMBL" id="SDU81446.1"/>
    </source>
</evidence>
<keyword evidence="6 9" id="KW-0460">Magnesium</keyword>
<feature type="binding site" evidence="7">
    <location>
        <position position="314"/>
    </location>
    <ligand>
        <name>L-glutamate</name>
        <dbReference type="ChEBI" id="CHEBI:29985"/>
    </ligand>
</feature>
<dbReference type="PROSITE" id="PS00181">
    <property type="entry name" value="GLNA_ATP"/>
    <property type="match status" value="1"/>
</dbReference>
<reference evidence="15" key="1">
    <citation type="submission" date="2016-10" db="EMBL/GenBank/DDBJ databases">
        <authorList>
            <person name="Varghese N."/>
            <person name="Submissions S."/>
        </authorList>
    </citation>
    <scope>NUCLEOTIDE SEQUENCE [LARGE SCALE GENOMIC DNA]</scope>
    <source>
        <strain evidence="15">DSM 10002</strain>
    </source>
</reference>
<accession>A0A1H2LM26</accession>
<dbReference type="GeneID" id="65345246"/>
<evidence type="ECO:0000256" key="3">
    <source>
        <dbReference type="ARBA" id="ARBA00022723"/>
    </source>
</evidence>
<evidence type="ECO:0000259" key="12">
    <source>
        <dbReference type="PROSITE" id="PS51986"/>
    </source>
</evidence>
<feature type="binding site" evidence="9">
    <location>
        <position position="334"/>
    </location>
    <ligand>
        <name>Mg(2+)</name>
        <dbReference type="ChEBI" id="CHEBI:18420"/>
        <label>1</label>
    </ligand>
</feature>
<dbReference type="InterPro" id="IPR008146">
    <property type="entry name" value="Gln_synth_cat_dom"/>
</dbReference>
<evidence type="ECO:0000256" key="4">
    <source>
        <dbReference type="ARBA" id="ARBA00022741"/>
    </source>
</evidence>
<keyword evidence="4 8" id="KW-0547">Nucleotide-binding</keyword>
<dbReference type="PANTHER" id="PTHR43785">
    <property type="entry name" value="GAMMA-GLUTAMYLPUTRESCINE SYNTHETASE"/>
    <property type="match status" value="1"/>
</dbReference>
<feature type="binding site" evidence="9">
    <location>
        <position position="187"/>
    </location>
    <ligand>
        <name>Mg(2+)</name>
        <dbReference type="ChEBI" id="CHEBI:18420"/>
        <label>1</label>
    </ligand>
</feature>
<protein>
    <submittedName>
        <fullName evidence="14">L-glutamine synthetase</fullName>
    </submittedName>
</protein>
<dbReference type="FunFam" id="3.30.590.10:FF:000003">
    <property type="entry name" value="Glutamine synthetase 2"/>
    <property type="match status" value="1"/>
</dbReference>
<evidence type="ECO:0000256" key="10">
    <source>
        <dbReference type="PROSITE-ProRule" id="PRU01330"/>
    </source>
</evidence>
<dbReference type="InterPro" id="IPR036651">
    <property type="entry name" value="Gln_synt_N_sf"/>
</dbReference>
<feature type="domain" description="GS catalytic" evidence="13">
    <location>
        <begin position="107"/>
        <end position="442"/>
    </location>
</feature>
<evidence type="ECO:0000256" key="2">
    <source>
        <dbReference type="ARBA" id="ARBA00022598"/>
    </source>
</evidence>
<evidence type="ECO:0000313" key="15">
    <source>
        <dbReference type="Proteomes" id="UP000214355"/>
    </source>
</evidence>
<gene>
    <name evidence="14" type="ORF">SAMN04489737_1519</name>
</gene>
<dbReference type="SMART" id="SM01230">
    <property type="entry name" value="Gln-synt_C"/>
    <property type="match status" value="1"/>
</dbReference>
<proteinExistence type="inferred from homology"/>
<feature type="binding site" evidence="9">
    <location>
        <position position="243"/>
    </location>
    <ligand>
        <name>Mg(2+)</name>
        <dbReference type="ChEBI" id="CHEBI:18420"/>
        <label>1</label>
    </ligand>
</feature>
<comment type="cofactor">
    <cofactor evidence="9">
        <name>Mg(2+)</name>
        <dbReference type="ChEBI" id="CHEBI:18420"/>
    </cofactor>
    <text evidence="9">Binds 2 Mg(2+) ions per subunit.</text>
</comment>
<feature type="binding site" evidence="9">
    <location>
        <position position="130"/>
    </location>
    <ligand>
        <name>Mg(2+)</name>
        <dbReference type="ChEBI" id="CHEBI:18420"/>
        <label>1</label>
    </ligand>
</feature>
<feature type="binding site" evidence="7">
    <location>
        <position position="336"/>
    </location>
    <ligand>
        <name>L-glutamate</name>
        <dbReference type="ChEBI" id="CHEBI:29985"/>
    </ligand>
</feature>
<dbReference type="AlphaFoldDB" id="A0A1H2LM26"/>
<dbReference type="PROSITE" id="PS51986">
    <property type="entry name" value="GS_BETA_GRASP"/>
    <property type="match status" value="1"/>
</dbReference>
<feature type="binding site" evidence="7">
    <location>
        <position position="302"/>
    </location>
    <ligand>
        <name>L-glutamate</name>
        <dbReference type="ChEBI" id="CHEBI:29985"/>
    </ligand>
</feature>
<feature type="binding site" evidence="9">
    <location>
        <position position="194"/>
    </location>
    <ligand>
        <name>Mg(2+)</name>
        <dbReference type="ChEBI" id="CHEBI:18420"/>
        <label>1</label>
    </ligand>
</feature>
<dbReference type="Pfam" id="PF00120">
    <property type="entry name" value="Gln-synt_C"/>
    <property type="match status" value="1"/>
</dbReference>